<comment type="cofactor">
    <cofactor evidence="1 5">
        <name>FAD</name>
        <dbReference type="ChEBI" id="CHEBI:57692"/>
    </cofactor>
</comment>
<dbReference type="SUPFAM" id="SSF51905">
    <property type="entry name" value="FAD/NAD(P)-binding domain"/>
    <property type="match status" value="1"/>
</dbReference>
<evidence type="ECO:0000259" key="6">
    <source>
        <dbReference type="Pfam" id="PF00732"/>
    </source>
</evidence>
<comment type="similarity">
    <text evidence="2">Belongs to the GMC oxidoreductase family.</text>
</comment>
<dbReference type="InterPro" id="IPR007867">
    <property type="entry name" value="GMC_OxRtase_C"/>
</dbReference>
<organism evidence="8 9">
    <name type="scientific">Pedococcus badiiscoriae</name>
    <dbReference type="NCBI Taxonomy" id="642776"/>
    <lineage>
        <taxon>Bacteria</taxon>
        <taxon>Bacillati</taxon>
        <taxon>Actinomycetota</taxon>
        <taxon>Actinomycetes</taxon>
        <taxon>Micrococcales</taxon>
        <taxon>Intrasporangiaceae</taxon>
        <taxon>Pedococcus</taxon>
    </lineage>
</organism>
<dbReference type="InterPro" id="IPR012132">
    <property type="entry name" value="GMC_OxRdtase"/>
</dbReference>
<keyword evidence="8" id="KW-0560">Oxidoreductase</keyword>
<keyword evidence="9" id="KW-1185">Reference proteome</keyword>
<accession>A0A852WD03</accession>
<dbReference type="Gene3D" id="3.30.410.40">
    <property type="match status" value="1"/>
</dbReference>
<evidence type="ECO:0000313" key="9">
    <source>
        <dbReference type="Proteomes" id="UP000573599"/>
    </source>
</evidence>
<evidence type="ECO:0000313" key="8">
    <source>
        <dbReference type="EMBL" id="NYG06570.1"/>
    </source>
</evidence>
<evidence type="ECO:0000259" key="7">
    <source>
        <dbReference type="Pfam" id="PF05199"/>
    </source>
</evidence>
<feature type="binding site" evidence="5">
    <location>
        <position position="83"/>
    </location>
    <ligand>
        <name>FAD</name>
        <dbReference type="ChEBI" id="CHEBI:57692"/>
    </ligand>
</feature>
<feature type="domain" description="Glucose-methanol-choline oxidoreductase C-terminal" evidence="7">
    <location>
        <begin position="346"/>
        <end position="478"/>
    </location>
</feature>
<gene>
    <name evidence="8" type="ORF">BJ986_001057</name>
</gene>
<dbReference type="EMBL" id="JACCAB010000001">
    <property type="protein sequence ID" value="NYG06570.1"/>
    <property type="molecule type" value="Genomic_DNA"/>
</dbReference>
<dbReference type="RefSeq" id="WP_179421029.1">
    <property type="nucleotide sequence ID" value="NZ_JACCAB010000001.1"/>
</dbReference>
<dbReference type="InterPro" id="IPR036188">
    <property type="entry name" value="FAD/NAD-bd_sf"/>
</dbReference>
<dbReference type="PANTHER" id="PTHR11552">
    <property type="entry name" value="GLUCOSE-METHANOL-CHOLINE GMC OXIDOREDUCTASE"/>
    <property type="match status" value="1"/>
</dbReference>
<dbReference type="SUPFAM" id="SSF54373">
    <property type="entry name" value="FAD-linked reductases, C-terminal domain"/>
    <property type="match status" value="1"/>
</dbReference>
<protein>
    <submittedName>
        <fullName evidence="8">Choline dehydrogenase</fullName>
        <ecNumber evidence="8">1.1.99.1</ecNumber>
    </submittedName>
</protein>
<dbReference type="Pfam" id="PF00732">
    <property type="entry name" value="GMC_oxred_N"/>
    <property type="match status" value="1"/>
</dbReference>
<comment type="caution">
    <text evidence="8">The sequence shown here is derived from an EMBL/GenBank/DDBJ whole genome shotgun (WGS) entry which is preliminary data.</text>
</comment>
<name>A0A852WD03_9MICO</name>
<dbReference type="GO" id="GO:0008812">
    <property type="term" value="F:choline dehydrogenase activity"/>
    <property type="evidence" value="ECO:0007669"/>
    <property type="project" value="UniProtKB-EC"/>
</dbReference>
<proteinExistence type="inferred from homology"/>
<dbReference type="GO" id="GO:0050660">
    <property type="term" value="F:flavin adenine dinucleotide binding"/>
    <property type="evidence" value="ECO:0007669"/>
    <property type="project" value="InterPro"/>
</dbReference>
<dbReference type="EC" id="1.1.99.1" evidence="8"/>
<reference evidence="8 9" key="1">
    <citation type="submission" date="2020-07" db="EMBL/GenBank/DDBJ databases">
        <title>Sequencing the genomes of 1000 actinobacteria strains.</title>
        <authorList>
            <person name="Klenk H.-P."/>
        </authorList>
    </citation>
    <scope>NUCLEOTIDE SEQUENCE [LARGE SCALE GENOMIC DNA]</scope>
    <source>
        <strain evidence="8 9">DSM 23987</strain>
    </source>
</reference>
<evidence type="ECO:0000256" key="5">
    <source>
        <dbReference type="PIRSR" id="PIRSR000137-2"/>
    </source>
</evidence>
<dbReference type="InterPro" id="IPR000172">
    <property type="entry name" value="GMC_OxRdtase_N"/>
</dbReference>
<dbReference type="Proteomes" id="UP000573599">
    <property type="component" value="Unassembled WGS sequence"/>
</dbReference>
<dbReference type="Pfam" id="PF05199">
    <property type="entry name" value="GMC_oxred_C"/>
    <property type="match status" value="1"/>
</dbReference>
<dbReference type="AlphaFoldDB" id="A0A852WD03"/>
<dbReference type="PANTHER" id="PTHR11552:SF147">
    <property type="entry name" value="CHOLINE DEHYDROGENASE, MITOCHONDRIAL"/>
    <property type="match status" value="1"/>
</dbReference>
<dbReference type="PIRSF" id="PIRSF000137">
    <property type="entry name" value="Alcohol_oxidase"/>
    <property type="match status" value="1"/>
</dbReference>
<keyword evidence="3" id="KW-0285">Flavoprotein</keyword>
<evidence type="ECO:0000256" key="1">
    <source>
        <dbReference type="ARBA" id="ARBA00001974"/>
    </source>
</evidence>
<sequence>MAAVASAVVVGAGSAGCMVAAQMARAGRDVVLVEAGADLRGREPPQLRDGWGLYREHAWGYVSEPDAAGAMTTVLRTRLVGGTAWLTRFALRNHPADYKDWDQLIGGGWSYPEVVDAFNTIEQDLEFGDSPWHGQQGPIPVTRYPDVPSTEFDGAVQQGLRESQFRWEPDLNRPGATGFGRIPMNSIAGRRVTTVDLLNEAHPNLELHAESLAAEVVFEGSRAVGVRLSDGSTIHADTVVLAAGVYGSPCLLMRSGIGPAARLADLGIRVVVDLAGVGENLCDHPAVSLDVGYRGVQRPGPLLHTIASFASPAGDSGDGRPDLGLWGSDPEGEPAEGWLDVLLWRPQGRGRVRLNSREPAELPLIRLPSLTDEDVVVLSHGVRQALDVMAAPALQALATPAHTAVPEGWEALGGWVRDNAYSLPHTVGTCGMGASPQGGAVVDAAGRVYGVDGLYVADASVLPGPPTGFPHLVTLMMASRITDKILAHAGSPR</sequence>
<dbReference type="Gene3D" id="3.50.50.60">
    <property type="entry name" value="FAD/NAD(P)-binding domain"/>
    <property type="match status" value="1"/>
</dbReference>
<feature type="domain" description="Glucose-methanol-choline oxidoreductase N-terminal" evidence="6">
    <location>
        <begin position="7"/>
        <end position="286"/>
    </location>
</feature>
<evidence type="ECO:0000256" key="2">
    <source>
        <dbReference type="ARBA" id="ARBA00010790"/>
    </source>
</evidence>
<keyword evidence="4 5" id="KW-0274">FAD</keyword>
<evidence type="ECO:0000256" key="4">
    <source>
        <dbReference type="ARBA" id="ARBA00022827"/>
    </source>
</evidence>
<evidence type="ECO:0000256" key="3">
    <source>
        <dbReference type="ARBA" id="ARBA00022630"/>
    </source>
</evidence>